<dbReference type="RefSeq" id="WP_184145338.1">
    <property type="nucleotide sequence ID" value="NZ_JACHIK010000012.1"/>
</dbReference>
<evidence type="ECO:0000313" key="2">
    <source>
        <dbReference type="Proteomes" id="UP000535406"/>
    </source>
</evidence>
<gene>
    <name evidence="1" type="ORF">HNQ66_003392</name>
</gene>
<comment type="caution">
    <text evidence="1">The sequence shown here is derived from an EMBL/GenBank/DDBJ whole genome shotgun (WGS) entry which is preliminary data.</text>
</comment>
<protein>
    <submittedName>
        <fullName evidence="1">Uncharacterized protein</fullName>
    </submittedName>
</protein>
<dbReference type="EMBL" id="JACHIK010000012">
    <property type="protein sequence ID" value="MBB5043979.1"/>
    <property type="molecule type" value="Genomic_DNA"/>
</dbReference>
<reference evidence="1 2" key="1">
    <citation type="submission" date="2020-08" db="EMBL/GenBank/DDBJ databases">
        <title>Genomic Encyclopedia of Type Strains, Phase IV (KMG-IV): sequencing the most valuable type-strain genomes for metagenomic binning, comparative biology and taxonomic classification.</title>
        <authorList>
            <person name="Goeker M."/>
        </authorList>
    </citation>
    <scope>NUCLEOTIDE SEQUENCE [LARGE SCALE GENOMIC DNA]</scope>
    <source>
        <strain evidence="1 2">DSM 21319</strain>
    </source>
</reference>
<evidence type="ECO:0000313" key="1">
    <source>
        <dbReference type="EMBL" id="MBB5043979.1"/>
    </source>
</evidence>
<name>A0A7W7YXF1_9HYPH</name>
<organism evidence="1 2">
    <name type="scientific">Shinella fusca</name>
    <dbReference type="NCBI Taxonomy" id="544480"/>
    <lineage>
        <taxon>Bacteria</taxon>
        <taxon>Pseudomonadati</taxon>
        <taxon>Pseudomonadota</taxon>
        <taxon>Alphaproteobacteria</taxon>
        <taxon>Hyphomicrobiales</taxon>
        <taxon>Rhizobiaceae</taxon>
        <taxon>Shinella</taxon>
    </lineage>
</organism>
<accession>A0A7W7YXF1</accession>
<proteinExistence type="predicted"/>
<dbReference type="AlphaFoldDB" id="A0A7W7YXF1"/>
<keyword evidence="2" id="KW-1185">Reference proteome</keyword>
<sequence>MDNGTGIFASSTERMAWNIAARHLLSGQTDPVAMIVEGIEEERRRCVELLHAAAGDGAAIASCLADPDRARPLSPVR</sequence>
<dbReference type="Proteomes" id="UP000535406">
    <property type="component" value="Unassembled WGS sequence"/>
</dbReference>